<name>K6UN33_9MICO</name>
<accession>K6UN33</accession>
<dbReference type="RefSeq" id="WP_006503403.1">
    <property type="nucleotide sequence ID" value="NZ_BAGZ01000016.1"/>
</dbReference>
<feature type="compositionally biased region" description="Gly residues" evidence="3">
    <location>
        <begin position="61"/>
        <end position="70"/>
    </location>
</feature>
<feature type="region of interest" description="Disordered" evidence="3">
    <location>
        <begin position="129"/>
        <end position="154"/>
    </location>
</feature>
<evidence type="ECO:0000256" key="4">
    <source>
        <dbReference type="SAM" id="Phobius"/>
    </source>
</evidence>
<dbReference type="Pfam" id="PF00545">
    <property type="entry name" value="Ribonuclease"/>
    <property type="match status" value="1"/>
</dbReference>
<keyword evidence="4" id="KW-0472">Membrane</keyword>
<evidence type="ECO:0000256" key="3">
    <source>
        <dbReference type="SAM" id="MobiDB-lite"/>
    </source>
</evidence>
<dbReference type="Proteomes" id="UP000008495">
    <property type="component" value="Unassembled WGS sequence"/>
</dbReference>
<dbReference type="InterPro" id="IPR000026">
    <property type="entry name" value="N1-like"/>
</dbReference>
<feature type="compositionally biased region" description="Low complexity" evidence="3">
    <location>
        <begin position="47"/>
        <end position="60"/>
    </location>
</feature>
<gene>
    <name evidence="5" type="ORF">AUCHE_16_00640</name>
</gene>
<evidence type="ECO:0000256" key="1">
    <source>
        <dbReference type="ARBA" id="ARBA00022722"/>
    </source>
</evidence>
<evidence type="ECO:0000256" key="2">
    <source>
        <dbReference type="ARBA" id="ARBA00022801"/>
    </source>
</evidence>
<dbReference type="STRING" id="100225.SAMN05421595_2299"/>
<protein>
    <submittedName>
        <fullName evidence="5">Putative guanyl-specific ribonuclease</fullName>
    </submittedName>
</protein>
<reference evidence="5 6" key="1">
    <citation type="submission" date="2012-08" db="EMBL/GenBank/DDBJ databases">
        <title>Whole genome shotgun sequence of Austwickia chelonae NBRC 105200.</title>
        <authorList>
            <person name="Yoshida I."/>
            <person name="Hosoyama A."/>
            <person name="Tsuchikane K."/>
            <person name="Katsumata H."/>
            <person name="Ando Y."/>
            <person name="Ohji S."/>
            <person name="Hamada M."/>
            <person name="Tamura T."/>
            <person name="Yamazoe A."/>
            <person name="Yamazaki S."/>
            <person name="Fujita N."/>
        </authorList>
    </citation>
    <scope>NUCLEOTIDE SEQUENCE [LARGE SCALE GENOMIC DNA]</scope>
    <source>
        <strain evidence="5 6">NBRC 105200</strain>
    </source>
</reference>
<dbReference type="eggNOG" id="COG4290">
    <property type="taxonomic scope" value="Bacteria"/>
</dbReference>
<keyword evidence="1" id="KW-0540">Nuclease</keyword>
<dbReference type="GO" id="GO:0004521">
    <property type="term" value="F:RNA endonuclease activity"/>
    <property type="evidence" value="ECO:0007669"/>
    <property type="project" value="InterPro"/>
</dbReference>
<keyword evidence="4" id="KW-0812">Transmembrane</keyword>
<organism evidence="5 6">
    <name type="scientific">Austwickia chelonae NBRC 105200</name>
    <dbReference type="NCBI Taxonomy" id="1184607"/>
    <lineage>
        <taxon>Bacteria</taxon>
        <taxon>Bacillati</taxon>
        <taxon>Actinomycetota</taxon>
        <taxon>Actinomycetes</taxon>
        <taxon>Micrococcales</taxon>
        <taxon>Dermatophilaceae</taxon>
        <taxon>Austwickia</taxon>
    </lineage>
</organism>
<keyword evidence="4" id="KW-1133">Transmembrane helix</keyword>
<dbReference type="SUPFAM" id="SSF53933">
    <property type="entry name" value="Microbial ribonucleases"/>
    <property type="match status" value="1"/>
</dbReference>
<feature type="transmembrane region" description="Helical" evidence="4">
    <location>
        <begin position="15"/>
        <end position="32"/>
    </location>
</feature>
<dbReference type="GO" id="GO:0016787">
    <property type="term" value="F:hydrolase activity"/>
    <property type="evidence" value="ECO:0007669"/>
    <property type="project" value="UniProtKB-KW"/>
</dbReference>
<comment type="caution">
    <text evidence="5">The sequence shown here is derived from an EMBL/GenBank/DDBJ whole genome shotgun (WGS) entry which is preliminary data.</text>
</comment>
<keyword evidence="6" id="KW-1185">Reference proteome</keyword>
<dbReference type="EMBL" id="BAGZ01000016">
    <property type="protein sequence ID" value="GAB78646.1"/>
    <property type="molecule type" value="Genomic_DNA"/>
</dbReference>
<evidence type="ECO:0000313" key="5">
    <source>
        <dbReference type="EMBL" id="GAB78646.1"/>
    </source>
</evidence>
<proteinExistence type="predicted"/>
<keyword evidence="2" id="KW-0378">Hydrolase</keyword>
<feature type="region of interest" description="Disordered" evidence="3">
    <location>
        <begin position="39"/>
        <end position="74"/>
    </location>
</feature>
<dbReference type="Gene3D" id="3.10.450.30">
    <property type="entry name" value="Microbial ribonucleases"/>
    <property type="match status" value="1"/>
</dbReference>
<dbReference type="GO" id="GO:0003723">
    <property type="term" value="F:RNA binding"/>
    <property type="evidence" value="ECO:0007669"/>
    <property type="project" value="InterPro"/>
</dbReference>
<dbReference type="InterPro" id="IPR016191">
    <property type="entry name" value="Ribonuclease/ribotoxin"/>
</dbReference>
<evidence type="ECO:0000313" key="6">
    <source>
        <dbReference type="Proteomes" id="UP000008495"/>
    </source>
</evidence>
<dbReference type="AlphaFoldDB" id="K6UN33"/>
<sequence>MNQDELLNRLKSKKVLLAAMVLLILLAVLIIGRSVMKGQSGKSAPVASSGRSTSAKSTGGSAKGGSGGAAAGSIAACDPQKLPSETKQIIASIRAGGPFQHPRNDGVTFRNAEKRLPQKDSGYYREYTVPTPGAPNRGARRIVTGGDPQKNPPDWYYTGDHYDSFCKITSP</sequence>